<evidence type="ECO:0000313" key="1">
    <source>
        <dbReference type="EMBL" id="RWU15749.1"/>
    </source>
</evidence>
<comment type="caution">
    <text evidence="1">The sequence shown here is derived from an EMBL/GenBank/DDBJ whole genome shotgun (WGS) entry which is preliminary data.</text>
</comment>
<proteinExistence type="predicted"/>
<dbReference type="Proteomes" id="UP000286434">
    <property type="component" value="Unassembled WGS sequence"/>
</dbReference>
<feature type="non-terminal residue" evidence="1">
    <location>
        <position position="1"/>
    </location>
</feature>
<sequence>HPLHHKVKRRRIKTIIQTVITMAGRLVRRSRQIWMKLTRRSGYSILLLNVYQKWKEAR</sequence>
<organism evidence="1 2">
    <name type="scientific">Anoxybacillus flavithermus</name>
    <dbReference type="NCBI Taxonomy" id="33934"/>
    <lineage>
        <taxon>Bacteria</taxon>
        <taxon>Bacillati</taxon>
        <taxon>Bacillota</taxon>
        <taxon>Bacilli</taxon>
        <taxon>Bacillales</taxon>
        <taxon>Anoxybacillaceae</taxon>
        <taxon>Anoxybacillus</taxon>
    </lineage>
</organism>
<reference evidence="1 2" key="1">
    <citation type="submission" date="2019-01" db="EMBL/GenBank/DDBJ databases">
        <title>Anoxybacillus flavithermus in powdered infant formula.</title>
        <authorList>
            <person name="Rhee M.S."/>
            <person name="Choi I.-G."/>
            <person name="Cho T.J."/>
            <person name="Park B."/>
        </authorList>
    </citation>
    <scope>NUCLEOTIDE SEQUENCE [LARGE SCALE GENOMIC DNA]</scope>
    <source>
        <strain evidence="1 2">FHS-PPAM212</strain>
    </source>
</reference>
<gene>
    <name evidence="1" type="ORF">EA138_02255</name>
</gene>
<protein>
    <submittedName>
        <fullName evidence="1">IS1380 family transposase</fullName>
    </submittedName>
</protein>
<dbReference type="EMBL" id="SBBW01000005">
    <property type="protein sequence ID" value="RWU15749.1"/>
    <property type="molecule type" value="Genomic_DNA"/>
</dbReference>
<name>A0AAX2A2V0_9BACL</name>
<evidence type="ECO:0000313" key="2">
    <source>
        <dbReference type="Proteomes" id="UP000286434"/>
    </source>
</evidence>
<accession>A0AAX2A2V0</accession>
<dbReference type="AlphaFoldDB" id="A0AAX2A2V0"/>